<sequence length="740" mass="84586">MSPTPWCIIGDFNDLLSQEDKKGTHPHPNWLCMGFRQAISDCNLTGISLEGHPFTWIKSRGTPHVIEERLDRAMASASWLHLFPNIRLSNLLASHSDHSPILLHCCPTISVRFNGSFRFENKCLKEPDLEETVIEGWGVNENMEMVDRVACCANKLRGWSKRKRVKFKEEIDACVREMETLRDKSGEADSKRYQKCSNRHATLLVQEEGYWKQPAKMHWLQEGDLNTRFFHMSASTRSKKKRVTKLVDEAGTKFHTQKDLCKVAKHYFDTLFKNRSEIHEPMHPDKSPGPDGFNSAFYQSLWELCGDDIFVATSIWLDRGYFPSSLNESNICLIPKCDNPTSMKDLRPISLCNVLYKLVSKVLANMLKHFLDKCVSQEQSAFVEGRSILDNGLIAIESWSITTRKGLRQGDPMSTYLFILVAEGLAALIHQVVGSGDIHGVRICRGAPEAPGQEINLTKSEVFINRNMSRATQEDLAGILGIRHVLGTGIYLGLPSMIGRSKKTTFSYIKDRIWKRTNSWTGRALSKAGKEIMIKSVLQAIPSYVMSMYILSASFIDDIEKMINAFWWGGGTANSKGIHWLAWERLACPKHKGGLGFHNFEAFNMAMVLLGCRWRIGGGDKIWVMSDPWLRGNGEHWILLHQPEGVYNLYVRDLIVDNYKAWNIAKICMLFSDQAAERIIATPLIGSIYEDKLVWEWELNGRIRASEEVLRGQRKKHSLKRVYIFRRSKRRYHQILKNSL</sequence>
<name>A0A2Z6PQE6_TRISU</name>
<evidence type="ECO:0000313" key="1">
    <source>
        <dbReference type="EMBL" id="GAU49279.1"/>
    </source>
</evidence>
<proteinExistence type="predicted"/>
<dbReference type="EMBL" id="DF974540">
    <property type="protein sequence ID" value="GAU49279.1"/>
    <property type="molecule type" value="Genomic_DNA"/>
</dbReference>
<dbReference type="InterPro" id="IPR043502">
    <property type="entry name" value="DNA/RNA_pol_sf"/>
</dbReference>
<dbReference type="AlphaFoldDB" id="A0A2Z6PQE6"/>
<evidence type="ECO:0000313" key="2">
    <source>
        <dbReference type="Proteomes" id="UP000242715"/>
    </source>
</evidence>
<organism evidence="1 2">
    <name type="scientific">Trifolium subterraneum</name>
    <name type="common">Subterranean clover</name>
    <dbReference type="NCBI Taxonomy" id="3900"/>
    <lineage>
        <taxon>Eukaryota</taxon>
        <taxon>Viridiplantae</taxon>
        <taxon>Streptophyta</taxon>
        <taxon>Embryophyta</taxon>
        <taxon>Tracheophyta</taxon>
        <taxon>Spermatophyta</taxon>
        <taxon>Magnoliopsida</taxon>
        <taxon>eudicotyledons</taxon>
        <taxon>Gunneridae</taxon>
        <taxon>Pentapetalae</taxon>
        <taxon>rosids</taxon>
        <taxon>fabids</taxon>
        <taxon>Fabales</taxon>
        <taxon>Fabaceae</taxon>
        <taxon>Papilionoideae</taxon>
        <taxon>50 kb inversion clade</taxon>
        <taxon>NPAAA clade</taxon>
        <taxon>Hologalegina</taxon>
        <taxon>IRL clade</taxon>
        <taxon>Trifolieae</taxon>
        <taxon>Trifolium</taxon>
    </lineage>
</organism>
<dbReference type="SUPFAM" id="SSF56672">
    <property type="entry name" value="DNA/RNA polymerases"/>
    <property type="match status" value="1"/>
</dbReference>
<dbReference type="PANTHER" id="PTHR33116:SF86">
    <property type="entry name" value="REVERSE TRANSCRIPTASE DOMAIN-CONTAINING PROTEIN"/>
    <property type="match status" value="1"/>
</dbReference>
<dbReference type="OrthoDB" id="1741517at2759"/>
<dbReference type="Gene3D" id="3.60.10.10">
    <property type="entry name" value="Endonuclease/exonuclease/phosphatase"/>
    <property type="match status" value="1"/>
</dbReference>
<dbReference type="PANTHER" id="PTHR33116">
    <property type="entry name" value="REVERSE TRANSCRIPTASE ZINC-BINDING DOMAIN-CONTAINING PROTEIN-RELATED-RELATED"/>
    <property type="match status" value="1"/>
</dbReference>
<protein>
    <submittedName>
        <fullName evidence="1">Uncharacterized protein</fullName>
    </submittedName>
</protein>
<dbReference type="InterPro" id="IPR036691">
    <property type="entry name" value="Endo/exonu/phosph_ase_sf"/>
</dbReference>
<dbReference type="SUPFAM" id="SSF56219">
    <property type="entry name" value="DNase I-like"/>
    <property type="match status" value="1"/>
</dbReference>
<gene>
    <name evidence="1" type="ORF">TSUD_407190</name>
</gene>
<keyword evidence="2" id="KW-1185">Reference proteome</keyword>
<reference evidence="2" key="1">
    <citation type="journal article" date="2017" name="Front. Plant Sci.">
        <title>Climate Clever Clovers: New Paradigm to Reduce the Environmental Footprint of Ruminants by Breeding Low Methanogenic Forages Utilizing Haplotype Variation.</title>
        <authorList>
            <person name="Kaur P."/>
            <person name="Appels R."/>
            <person name="Bayer P.E."/>
            <person name="Keeble-Gagnere G."/>
            <person name="Wang J."/>
            <person name="Hirakawa H."/>
            <person name="Shirasawa K."/>
            <person name="Vercoe P."/>
            <person name="Stefanova K."/>
            <person name="Durmic Z."/>
            <person name="Nichols P."/>
            <person name="Revell C."/>
            <person name="Isobe S.N."/>
            <person name="Edwards D."/>
            <person name="Erskine W."/>
        </authorList>
    </citation>
    <scope>NUCLEOTIDE SEQUENCE [LARGE SCALE GENOMIC DNA]</scope>
    <source>
        <strain evidence="2">cv. Daliak</strain>
    </source>
</reference>
<dbReference type="CDD" id="cd01650">
    <property type="entry name" value="RT_nLTR_like"/>
    <property type="match status" value="1"/>
</dbReference>
<dbReference type="Proteomes" id="UP000242715">
    <property type="component" value="Unassembled WGS sequence"/>
</dbReference>
<accession>A0A2Z6PQE6</accession>